<keyword evidence="2" id="KW-1185">Reference proteome</keyword>
<name>A0A4Q0T7I5_9BACT</name>
<accession>A0A4Q0T7I5</accession>
<comment type="caution">
    <text evidence="1">The sequence shown here is derived from an EMBL/GenBank/DDBJ whole genome shotgun (WGS) entry which is preliminary data.</text>
</comment>
<evidence type="ECO:0000313" key="2">
    <source>
        <dbReference type="Proteomes" id="UP000289437"/>
    </source>
</evidence>
<organism evidence="1 2">
    <name type="scientific">Granulicella sibirica</name>
    <dbReference type="NCBI Taxonomy" id="2479048"/>
    <lineage>
        <taxon>Bacteria</taxon>
        <taxon>Pseudomonadati</taxon>
        <taxon>Acidobacteriota</taxon>
        <taxon>Terriglobia</taxon>
        <taxon>Terriglobales</taxon>
        <taxon>Acidobacteriaceae</taxon>
        <taxon>Granulicella</taxon>
    </lineage>
</organism>
<dbReference type="OrthoDB" id="63962at2"/>
<protein>
    <submittedName>
        <fullName evidence="1">Uncharacterized protein</fullName>
    </submittedName>
</protein>
<reference evidence="2" key="2">
    <citation type="submission" date="2019-02" db="EMBL/GenBank/DDBJ databases">
        <title>Granulicella sibirica sp. nov., a psychrotolerant acidobacterium isolated from an organic soil layer in forested tundra, West Siberia.</title>
        <authorList>
            <person name="Oshkin I.Y."/>
            <person name="Kulichevskaya I.S."/>
            <person name="Rijpstra W.I.C."/>
            <person name="Sinninghe Damste J.S."/>
            <person name="Rakitin A.L."/>
            <person name="Ravin N.V."/>
            <person name="Dedysh S.N."/>
        </authorList>
    </citation>
    <scope>NUCLEOTIDE SEQUENCE [LARGE SCALE GENOMIC DNA]</scope>
    <source>
        <strain evidence="2">AF10</strain>
    </source>
</reference>
<dbReference type="EMBL" id="RDSM01000001">
    <property type="protein sequence ID" value="RXH58068.1"/>
    <property type="molecule type" value="Genomic_DNA"/>
</dbReference>
<gene>
    <name evidence="1" type="ORF">GRAN_1378</name>
</gene>
<dbReference type="Pfam" id="PF13618">
    <property type="entry name" value="Gluconate_2-dh3"/>
    <property type="match status" value="1"/>
</dbReference>
<reference evidence="1 2" key="1">
    <citation type="submission" date="2018-11" db="EMBL/GenBank/DDBJ databases">
        <authorList>
            <person name="Mardanov A.V."/>
            <person name="Ravin N.V."/>
            <person name="Dedysh S.N."/>
        </authorList>
    </citation>
    <scope>NUCLEOTIDE SEQUENCE [LARGE SCALE GENOMIC DNA]</scope>
    <source>
        <strain evidence="1 2">AF10</strain>
    </source>
</reference>
<evidence type="ECO:0000313" key="1">
    <source>
        <dbReference type="EMBL" id="RXH58068.1"/>
    </source>
</evidence>
<dbReference type="InterPro" id="IPR027056">
    <property type="entry name" value="Gluconate_2DH_su3"/>
</dbReference>
<dbReference type="Proteomes" id="UP000289437">
    <property type="component" value="Unassembled WGS sequence"/>
</dbReference>
<sequence length="199" mass="21399">MVDQEYLRLIESDRVSPATRKVLLERAKLDNPEYVPLVIDAQGLPTLRAVLARMVPQDGPEPIDLAARVDTMLASGGGNGWRYEVLPEDGMAIRIGLAVLDETALLRSGKGFAVLGAEAQDELLVDAVNGTLQGDLLDMGRWAEELLSYAAEMYMAHPGTFARIGYSGIGDGADAATQKGFVLIGMGEVEAWEPEGKAR</sequence>
<dbReference type="RefSeq" id="WP_128912137.1">
    <property type="nucleotide sequence ID" value="NZ_RDSM01000001.1"/>
</dbReference>
<dbReference type="AlphaFoldDB" id="A0A4Q0T7I5"/>
<proteinExistence type="predicted"/>